<accession>A0A6J4MCX3</accession>
<sequence>LGAARFQPTRPFLPPRLADDVNHATNLPPDELARMIVQAAEQADQQGYWHGEGAVTEDAARHLTHFLGLLMAGDDDLHRRELDVYGRVFHAAGKGEHSHDDLRTAAMESMEMANDPDALHAFLTDTPAYLRAILEMDRERGTHNADQVVTALSGLGLAILTADGRETVEEDSLFTTHLNHLRGELDVYGVALPT</sequence>
<name>A0A6J4MCX3_9BACT</name>
<dbReference type="AlphaFoldDB" id="A0A6J4MCX3"/>
<organism evidence="2">
    <name type="scientific">uncultured Gemmatimonadota bacterium</name>
    <dbReference type="NCBI Taxonomy" id="203437"/>
    <lineage>
        <taxon>Bacteria</taxon>
        <taxon>Pseudomonadati</taxon>
        <taxon>Gemmatimonadota</taxon>
        <taxon>environmental samples</taxon>
    </lineage>
</organism>
<evidence type="ECO:0008006" key="3">
    <source>
        <dbReference type="Google" id="ProtNLM"/>
    </source>
</evidence>
<reference evidence="2" key="1">
    <citation type="submission" date="2020-02" db="EMBL/GenBank/DDBJ databases">
        <authorList>
            <person name="Meier V. D."/>
        </authorList>
    </citation>
    <scope>NUCLEOTIDE SEQUENCE</scope>
    <source>
        <strain evidence="2">AVDCRST_MAG89</strain>
    </source>
</reference>
<feature type="region of interest" description="Disordered" evidence="1">
    <location>
        <begin position="1"/>
        <end position="22"/>
    </location>
</feature>
<dbReference type="EMBL" id="CADCTV010000708">
    <property type="protein sequence ID" value="CAA9355210.1"/>
    <property type="molecule type" value="Genomic_DNA"/>
</dbReference>
<gene>
    <name evidence="2" type="ORF">AVDCRST_MAG89-3377</name>
</gene>
<protein>
    <recommendedName>
        <fullName evidence="3">TerB family tellurite resistance protein</fullName>
    </recommendedName>
</protein>
<feature type="non-terminal residue" evidence="2">
    <location>
        <position position="1"/>
    </location>
</feature>
<evidence type="ECO:0000313" key="2">
    <source>
        <dbReference type="EMBL" id="CAA9355210.1"/>
    </source>
</evidence>
<evidence type="ECO:0000256" key="1">
    <source>
        <dbReference type="SAM" id="MobiDB-lite"/>
    </source>
</evidence>
<proteinExistence type="predicted"/>